<evidence type="ECO:0000256" key="8">
    <source>
        <dbReference type="ARBA" id="ARBA00022840"/>
    </source>
</evidence>
<dbReference type="Gene3D" id="1.10.510.10">
    <property type="entry name" value="Transferase(Phosphotransferase) domain 1"/>
    <property type="match status" value="1"/>
</dbReference>
<keyword evidence="12" id="KW-0472">Membrane</keyword>
<evidence type="ECO:0000256" key="1">
    <source>
        <dbReference type="ARBA" id="ARBA00004251"/>
    </source>
</evidence>
<evidence type="ECO:0000256" key="11">
    <source>
        <dbReference type="PROSITE-ProRule" id="PRU10141"/>
    </source>
</evidence>
<evidence type="ECO:0000313" key="15">
    <source>
        <dbReference type="Proteomes" id="UP000827889"/>
    </source>
</evidence>
<evidence type="ECO:0000256" key="6">
    <source>
        <dbReference type="ARBA" id="ARBA00022741"/>
    </source>
</evidence>
<accession>A0ABM3HG48</accession>
<evidence type="ECO:0000256" key="9">
    <source>
        <dbReference type="ARBA" id="ARBA00023157"/>
    </source>
</evidence>
<dbReference type="SMART" id="SM00220">
    <property type="entry name" value="S_TKc"/>
    <property type="match status" value="1"/>
</dbReference>
<evidence type="ECO:0000259" key="13">
    <source>
        <dbReference type="PROSITE" id="PS50011"/>
    </source>
</evidence>
<dbReference type="InterPro" id="IPR036426">
    <property type="entry name" value="Bulb-type_lectin_dom_sf"/>
</dbReference>
<dbReference type="PROSITE" id="PS00107">
    <property type="entry name" value="PROTEIN_KINASE_ATP"/>
    <property type="match status" value="1"/>
</dbReference>
<dbReference type="InterPro" id="IPR011009">
    <property type="entry name" value="Kinase-like_dom_sf"/>
</dbReference>
<dbReference type="InterPro" id="IPR000719">
    <property type="entry name" value="Prot_kinase_dom"/>
</dbReference>
<protein>
    <submittedName>
        <fullName evidence="16">G-type lectin S-receptor-like serine/threonine-protein kinase SD1-29</fullName>
    </submittedName>
</protein>
<evidence type="ECO:0000313" key="16">
    <source>
        <dbReference type="RefSeq" id="XP_048135586.1"/>
    </source>
</evidence>
<sequence length="672" mass="75801">MPAVVLAEKPEILARRLMGTKLDTLNGTLVVRIACGCDVLVGKASHIASGSVGNITTSEPLFSNQTLLSSGQMFELGFFMLNGSENQYVGIWYKNLTPSKIVWVANRDVPLMYTDRSAKLTIGNDGNLKLVDGQQDIVWSSNVSSQSNYTSAALFDSGNFVLQDASSSVIWGSFEDPTDTPLPGMKMVLNIRTGANSFYFLGEVTVIRHQEVSRLDCHQRRHPKFSLGMQDIQQGITYFWFNTYNSYFAYVFISPGGSLTMLVWVCAKVKCGMEQWKLDRRMCNRDVIELPEKHKHTGFIKARCLLANEPDETARLWGPFIRHWRSRRMFKLDFPIVGQDLFVRVAQVKTGGSSQKAVSISLSILARIVVFAVFIFGLCKWRAKKRGNAWKEQLNQDDSLEVTLLSFDSILGQGGFGIICKGKLNDVKEVAVKRLSSCSAQRIEEFKNEIILISKLQHRNLVKLMGYCIEGEENILVYKYLPNKSLDTFVFDSRKKEELNWGKRFHIIQGIARGLLYLHRDSCLRIIHRDLKVSNTLLDEKMNPKISDFGLARIGYMSPEYAMAGRFFESFDVYSFRHGNYGVKAAHETVAGSSPLKVSRCIHVGLLCVQDHAMDRPNMSDMVLMLSRELDLPQPRQAVFTLQTEMPNAAISPQQEVIWSVNTVANTTVEGR</sequence>
<feature type="domain" description="Protein kinase" evidence="13">
    <location>
        <begin position="405"/>
        <end position="672"/>
    </location>
</feature>
<evidence type="ECO:0000256" key="10">
    <source>
        <dbReference type="ARBA" id="ARBA00023180"/>
    </source>
</evidence>
<dbReference type="Gene3D" id="2.90.10.10">
    <property type="entry name" value="Bulb-type lectin domain"/>
    <property type="match status" value="1"/>
</dbReference>
<gene>
    <name evidence="16" type="primary">LOC115747480</name>
</gene>
<keyword evidence="2" id="KW-1003">Cell membrane</keyword>
<dbReference type="PROSITE" id="PS00108">
    <property type="entry name" value="PROTEIN_KINASE_ST"/>
    <property type="match status" value="1"/>
</dbReference>
<evidence type="ECO:0000256" key="3">
    <source>
        <dbReference type="ARBA" id="ARBA00022527"/>
    </source>
</evidence>
<dbReference type="Pfam" id="PF07714">
    <property type="entry name" value="PK_Tyr_Ser-Thr"/>
    <property type="match status" value="1"/>
</dbReference>
<dbReference type="InterPro" id="IPR001480">
    <property type="entry name" value="Bulb-type_lectin_dom"/>
</dbReference>
<reference evidence="16" key="1">
    <citation type="submission" date="2025-08" db="UniProtKB">
        <authorList>
            <consortium name="RefSeq"/>
        </authorList>
    </citation>
    <scope>IDENTIFICATION</scope>
    <source>
        <tissue evidence="16">Leaf</tissue>
    </source>
</reference>
<dbReference type="InterPro" id="IPR001245">
    <property type="entry name" value="Ser-Thr/Tyr_kinase_cat_dom"/>
</dbReference>
<name>A0ABM3HG48_9MYRT</name>
<evidence type="ECO:0000256" key="4">
    <source>
        <dbReference type="ARBA" id="ARBA00022679"/>
    </source>
</evidence>
<organism evidence="15 16">
    <name type="scientific">Rhodamnia argentea</name>
    <dbReference type="NCBI Taxonomy" id="178133"/>
    <lineage>
        <taxon>Eukaryota</taxon>
        <taxon>Viridiplantae</taxon>
        <taxon>Streptophyta</taxon>
        <taxon>Embryophyta</taxon>
        <taxon>Tracheophyta</taxon>
        <taxon>Spermatophyta</taxon>
        <taxon>Magnoliopsida</taxon>
        <taxon>eudicotyledons</taxon>
        <taxon>Gunneridae</taxon>
        <taxon>Pentapetalae</taxon>
        <taxon>rosids</taxon>
        <taxon>malvids</taxon>
        <taxon>Myrtales</taxon>
        <taxon>Myrtaceae</taxon>
        <taxon>Myrtoideae</taxon>
        <taxon>Myrteae</taxon>
        <taxon>Australasian group</taxon>
        <taxon>Rhodamnia</taxon>
    </lineage>
</organism>
<feature type="domain" description="Bulb-type lectin" evidence="14">
    <location>
        <begin position="52"/>
        <end position="175"/>
    </location>
</feature>
<dbReference type="InterPro" id="IPR017441">
    <property type="entry name" value="Protein_kinase_ATP_BS"/>
</dbReference>
<evidence type="ECO:0000256" key="5">
    <source>
        <dbReference type="ARBA" id="ARBA00022729"/>
    </source>
</evidence>
<keyword evidence="5" id="KW-0732">Signal</keyword>
<proteinExistence type="predicted"/>
<keyword evidence="12" id="KW-0812">Transmembrane</keyword>
<dbReference type="GeneID" id="115747480"/>
<keyword evidence="4" id="KW-0808">Transferase</keyword>
<dbReference type="SUPFAM" id="SSF56112">
    <property type="entry name" value="Protein kinase-like (PK-like)"/>
    <property type="match status" value="1"/>
</dbReference>
<dbReference type="PANTHER" id="PTHR27002:SF422">
    <property type="entry name" value="RECEPTOR-LIKE SERINE_THREONINE-PROTEIN KINASE"/>
    <property type="match status" value="1"/>
</dbReference>
<dbReference type="Gene3D" id="3.30.200.20">
    <property type="entry name" value="Phosphorylase Kinase, domain 1"/>
    <property type="match status" value="1"/>
</dbReference>
<comment type="subcellular location">
    <subcellularLocation>
        <location evidence="1">Cell membrane</location>
        <topology evidence="1">Single-pass type I membrane protein</topology>
    </subcellularLocation>
</comment>
<keyword evidence="10" id="KW-0325">Glycoprotein</keyword>
<dbReference type="PROSITE" id="PS50011">
    <property type="entry name" value="PROTEIN_KINASE_DOM"/>
    <property type="match status" value="1"/>
</dbReference>
<keyword evidence="8 11" id="KW-0067">ATP-binding</keyword>
<keyword evidence="12" id="KW-1133">Transmembrane helix</keyword>
<dbReference type="SUPFAM" id="SSF51110">
    <property type="entry name" value="alpha-D-mannose-specific plant lectins"/>
    <property type="match status" value="1"/>
</dbReference>
<dbReference type="SMART" id="SM00108">
    <property type="entry name" value="B_lectin"/>
    <property type="match status" value="1"/>
</dbReference>
<keyword evidence="9" id="KW-1015">Disulfide bond</keyword>
<dbReference type="InterPro" id="IPR008271">
    <property type="entry name" value="Ser/Thr_kinase_AS"/>
</dbReference>
<evidence type="ECO:0000256" key="7">
    <source>
        <dbReference type="ARBA" id="ARBA00022777"/>
    </source>
</evidence>
<dbReference type="CDD" id="cd00028">
    <property type="entry name" value="B_lectin"/>
    <property type="match status" value="1"/>
</dbReference>
<dbReference type="PANTHER" id="PTHR27002">
    <property type="entry name" value="RECEPTOR-LIKE SERINE/THREONINE-PROTEIN KINASE SD1-8"/>
    <property type="match status" value="1"/>
</dbReference>
<dbReference type="Pfam" id="PF01453">
    <property type="entry name" value="B_lectin"/>
    <property type="match status" value="1"/>
</dbReference>
<feature type="transmembrane region" description="Helical" evidence="12">
    <location>
        <begin position="357"/>
        <end position="378"/>
    </location>
</feature>
<evidence type="ECO:0000259" key="14">
    <source>
        <dbReference type="PROSITE" id="PS50927"/>
    </source>
</evidence>
<keyword evidence="3" id="KW-0723">Serine/threonine-protein kinase</keyword>
<keyword evidence="6 11" id="KW-0547">Nucleotide-binding</keyword>
<evidence type="ECO:0000256" key="2">
    <source>
        <dbReference type="ARBA" id="ARBA00022475"/>
    </source>
</evidence>
<feature type="transmembrane region" description="Helical" evidence="12">
    <location>
        <begin position="247"/>
        <end position="267"/>
    </location>
</feature>
<evidence type="ECO:0000256" key="12">
    <source>
        <dbReference type="SAM" id="Phobius"/>
    </source>
</evidence>
<dbReference type="Proteomes" id="UP000827889">
    <property type="component" value="Chromosome 5"/>
</dbReference>
<keyword evidence="7" id="KW-0418">Kinase</keyword>
<dbReference type="RefSeq" id="XP_048135586.1">
    <property type="nucleotide sequence ID" value="XM_048279629.1"/>
</dbReference>
<dbReference type="PROSITE" id="PS50927">
    <property type="entry name" value="BULB_LECTIN"/>
    <property type="match status" value="1"/>
</dbReference>
<feature type="binding site" evidence="11">
    <location>
        <position position="433"/>
    </location>
    <ligand>
        <name>ATP</name>
        <dbReference type="ChEBI" id="CHEBI:30616"/>
    </ligand>
</feature>
<keyword evidence="15" id="KW-1185">Reference proteome</keyword>